<proteinExistence type="predicted"/>
<name>A0A3S8U4J4_9RHOB</name>
<dbReference type="InterPro" id="IPR019791">
    <property type="entry name" value="Haem_peroxidase_animal"/>
</dbReference>
<dbReference type="Proteomes" id="UP000282002">
    <property type="component" value="Chromosome"/>
</dbReference>
<protein>
    <submittedName>
        <fullName evidence="1">Uncharacterized protein</fullName>
    </submittedName>
</protein>
<reference evidence="1 2" key="1">
    <citation type="submission" date="2018-12" db="EMBL/GenBank/DDBJ databases">
        <title>Complete genome sequencing of Tabrizicola sp. K13M18.</title>
        <authorList>
            <person name="Bae J.-W."/>
        </authorList>
    </citation>
    <scope>NUCLEOTIDE SEQUENCE [LARGE SCALE GENOMIC DNA]</scope>
    <source>
        <strain evidence="1 2">K13M18</strain>
    </source>
</reference>
<dbReference type="Pfam" id="PF03098">
    <property type="entry name" value="An_peroxidase"/>
    <property type="match status" value="1"/>
</dbReference>
<gene>
    <name evidence="1" type="ORF">EI545_06270</name>
</gene>
<organism evidence="1 2">
    <name type="scientific">Tabrizicola piscis</name>
    <dbReference type="NCBI Taxonomy" id="2494374"/>
    <lineage>
        <taxon>Bacteria</taxon>
        <taxon>Pseudomonadati</taxon>
        <taxon>Pseudomonadota</taxon>
        <taxon>Alphaproteobacteria</taxon>
        <taxon>Rhodobacterales</taxon>
        <taxon>Paracoccaceae</taxon>
        <taxon>Tabrizicola</taxon>
    </lineage>
</organism>
<dbReference type="GO" id="GO:0006979">
    <property type="term" value="P:response to oxidative stress"/>
    <property type="evidence" value="ECO:0007669"/>
    <property type="project" value="InterPro"/>
</dbReference>
<accession>A0A3S8U4J4</accession>
<sequence length="520" mass="55897">MSFNVYGAEGVLNTPQLVGNVTELDAPSTTLTIVNGARVAELVTGEGLKFYCRIAPSVKGGDQPESADLEQLAELLKTSGSGRSAAAPDTDIPAAYTYLGQFIAHELSDLRVLDPTGMVTIRSAALDLDSLLGAVPDTPLSAQAQIWKGGVGIGQARSFGPDVHYEDLPRRADGKALIADARNDSNLALAQLHLALSKFHQRIAQDEGRRSDDGAQRITRRHVQSVVLHDYLRRVIEPGVYDDILLHGRRVIHPGGLPTDTPFLLPIEFAAACFRVGHSMVREKYEAWEYGVRPIRLKTLLHMTGQGGGFFGLRHLSEEWRINWASMLEQPNPPSVRNMAAGIDATLAPGLHRLPDRLFPPSTPKGDGTGLTSVARATLLRQRGFELGSGQQTAHVVNGAIGPGPQVPVLTPPEIAAAFSDSGAPDTPLAEFLCQSGLHANTPLWLYCLAEARTLCGGRCFGPLTSRIVMETIHAAIEAAPDGIVAGDGRTITFTAKESLSGRNEFHLQELIAHAARWQS</sequence>
<dbReference type="OrthoDB" id="105077at2"/>
<evidence type="ECO:0000313" key="1">
    <source>
        <dbReference type="EMBL" id="AZL58469.1"/>
    </source>
</evidence>
<evidence type="ECO:0000313" key="2">
    <source>
        <dbReference type="Proteomes" id="UP000282002"/>
    </source>
</evidence>
<dbReference type="SUPFAM" id="SSF48113">
    <property type="entry name" value="Heme-dependent peroxidases"/>
    <property type="match status" value="1"/>
</dbReference>
<dbReference type="Gene3D" id="1.10.640.10">
    <property type="entry name" value="Haem peroxidase domain superfamily, animal type"/>
    <property type="match status" value="1"/>
</dbReference>
<dbReference type="InterPro" id="IPR010255">
    <property type="entry name" value="Haem_peroxidase_sf"/>
</dbReference>
<keyword evidence="2" id="KW-1185">Reference proteome</keyword>
<dbReference type="AlphaFoldDB" id="A0A3S8U4J4"/>
<dbReference type="GO" id="GO:0004601">
    <property type="term" value="F:peroxidase activity"/>
    <property type="evidence" value="ECO:0007669"/>
    <property type="project" value="InterPro"/>
</dbReference>
<dbReference type="GO" id="GO:0020037">
    <property type="term" value="F:heme binding"/>
    <property type="evidence" value="ECO:0007669"/>
    <property type="project" value="InterPro"/>
</dbReference>
<dbReference type="RefSeq" id="WP_125324670.1">
    <property type="nucleotide sequence ID" value="NZ_CP034328.1"/>
</dbReference>
<dbReference type="InterPro" id="IPR037120">
    <property type="entry name" value="Haem_peroxidase_sf_animal"/>
</dbReference>
<dbReference type="KEGG" id="taw:EI545_06270"/>
<dbReference type="EMBL" id="CP034328">
    <property type="protein sequence ID" value="AZL58469.1"/>
    <property type="molecule type" value="Genomic_DNA"/>
</dbReference>